<dbReference type="PROSITE" id="PS00028">
    <property type="entry name" value="ZINC_FINGER_C2H2_1"/>
    <property type="match status" value="2"/>
</dbReference>
<keyword evidence="9" id="KW-1185">Reference proteome</keyword>
<dbReference type="PANTHER" id="PTHR24394">
    <property type="entry name" value="ZINC FINGER PROTEIN"/>
    <property type="match status" value="1"/>
</dbReference>
<evidence type="ECO:0000256" key="3">
    <source>
        <dbReference type="ARBA" id="ARBA00022737"/>
    </source>
</evidence>
<dbReference type="FunFam" id="3.30.160.60:FF:002343">
    <property type="entry name" value="Zinc finger protein 33A"/>
    <property type="match status" value="1"/>
</dbReference>
<keyword evidence="6" id="KW-0539">Nucleus</keyword>
<protein>
    <submittedName>
        <fullName evidence="10">Zinc finger protein 154-like</fullName>
    </submittedName>
</protein>
<gene>
    <name evidence="10" type="primary">LOC112213085</name>
</gene>
<evidence type="ECO:0000256" key="7">
    <source>
        <dbReference type="PROSITE-ProRule" id="PRU00042"/>
    </source>
</evidence>
<keyword evidence="3" id="KW-0677">Repeat</keyword>
<sequence>MNGSTTRLRKETLSSIVAMFAVKNSRLVTTYHLLMHKDGFKCTLCDVFSSPYSLSSHKIMKHRHSSTCTICERSFPSTTNFYQHVLTHEGIRPYKCDICGENFTQRSSVLRHRNTHPGPLPPFRETTFMADIAKNILMRLSNA</sequence>
<evidence type="ECO:0000256" key="2">
    <source>
        <dbReference type="ARBA" id="ARBA00022723"/>
    </source>
</evidence>
<dbReference type="SUPFAM" id="SSF57667">
    <property type="entry name" value="beta-beta-alpha zinc fingers"/>
    <property type="match status" value="1"/>
</dbReference>
<dbReference type="PANTHER" id="PTHR24394:SF29">
    <property type="entry name" value="MYONEURIN"/>
    <property type="match status" value="1"/>
</dbReference>
<feature type="domain" description="C2H2-type" evidence="8">
    <location>
        <begin position="94"/>
        <end position="121"/>
    </location>
</feature>
<dbReference type="RefSeq" id="XP_024224424.1">
    <property type="nucleotide sequence ID" value="XM_024368656.2"/>
</dbReference>
<comment type="subcellular location">
    <subcellularLocation>
        <location evidence="1">Nucleus</location>
    </subcellularLocation>
</comment>
<dbReference type="InterPro" id="IPR013087">
    <property type="entry name" value="Znf_C2H2_type"/>
</dbReference>
<dbReference type="SMART" id="SM00355">
    <property type="entry name" value="ZnF_C2H2"/>
    <property type="match status" value="3"/>
</dbReference>
<evidence type="ECO:0000259" key="8">
    <source>
        <dbReference type="PROSITE" id="PS50157"/>
    </source>
</evidence>
<proteinExistence type="predicted"/>
<evidence type="ECO:0000256" key="5">
    <source>
        <dbReference type="ARBA" id="ARBA00022833"/>
    </source>
</evidence>
<keyword evidence="4 7" id="KW-0863">Zinc-finger</keyword>
<keyword evidence="5" id="KW-0862">Zinc</keyword>
<dbReference type="Pfam" id="PF00096">
    <property type="entry name" value="zf-C2H2"/>
    <property type="match status" value="1"/>
</dbReference>
<dbReference type="Proteomes" id="UP000515180">
    <property type="component" value="Unplaced"/>
</dbReference>
<evidence type="ECO:0000313" key="10">
    <source>
        <dbReference type="RefSeq" id="XP_024224424.1"/>
    </source>
</evidence>
<dbReference type="GO" id="GO:0000981">
    <property type="term" value="F:DNA-binding transcription factor activity, RNA polymerase II-specific"/>
    <property type="evidence" value="ECO:0007669"/>
    <property type="project" value="TreeGrafter"/>
</dbReference>
<keyword evidence="2" id="KW-0479">Metal-binding</keyword>
<name>A0A6P6FE51_BOMIM</name>
<dbReference type="KEGG" id="bim:112213085"/>
<dbReference type="GO" id="GO:0005634">
    <property type="term" value="C:nucleus"/>
    <property type="evidence" value="ECO:0007669"/>
    <property type="project" value="UniProtKB-SubCell"/>
</dbReference>
<dbReference type="GeneID" id="112213085"/>
<evidence type="ECO:0000256" key="4">
    <source>
        <dbReference type="ARBA" id="ARBA00022771"/>
    </source>
</evidence>
<dbReference type="Pfam" id="PF13894">
    <property type="entry name" value="zf-C2H2_4"/>
    <property type="match status" value="1"/>
</dbReference>
<feature type="domain" description="C2H2-type" evidence="8">
    <location>
        <begin position="66"/>
        <end position="93"/>
    </location>
</feature>
<dbReference type="GO" id="GO:0008270">
    <property type="term" value="F:zinc ion binding"/>
    <property type="evidence" value="ECO:0007669"/>
    <property type="project" value="UniProtKB-KW"/>
</dbReference>
<reference evidence="10" key="1">
    <citation type="submission" date="2025-08" db="UniProtKB">
        <authorList>
            <consortium name="RefSeq"/>
        </authorList>
    </citation>
    <scope>IDENTIFICATION</scope>
</reference>
<evidence type="ECO:0000256" key="6">
    <source>
        <dbReference type="ARBA" id="ARBA00023242"/>
    </source>
</evidence>
<evidence type="ECO:0000256" key="1">
    <source>
        <dbReference type="ARBA" id="ARBA00004123"/>
    </source>
</evidence>
<accession>A0A6P6FE51</accession>
<evidence type="ECO:0000313" key="9">
    <source>
        <dbReference type="Proteomes" id="UP000515180"/>
    </source>
</evidence>
<dbReference type="AlphaFoldDB" id="A0A6P6FE51"/>
<dbReference type="Gene3D" id="3.30.160.60">
    <property type="entry name" value="Classic Zinc Finger"/>
    <property type="match status" value="2"/>
</dbReference>
<dbReference type="InterPro" id="IPR036236">
    <property type="entry name" value="Znf_C2H2_sf"/>
</dbReference>
<organism evidence="9 10">
    <name type="scientific">Bombus impatiens</name>
    <name type="common">Bumblebee</name>
    <dbReference type="NCBI Taxonomy" id="132113"/>
    <lineage>
        <taxon>Eukaryota</taxon>
        <taxon>Metazoa</taxon>
        <taxon>Ecdysozoa</taxon>
        <taxon>Arthropoda</taxon>
        <taxon>Hexapoda</taxon>
        <taxon>Insecta</taxon>
        <taxon>Pterygota</taxon>
        <taxon>Neoptera</taxon>
        <taxon>Endopterygota</taxon>
        <taxon>Hymenoptera</taxon>
        <taxon>Apocrita</taxon>
        <taxon>Aculeata</taxon>
        <taxon>Apoidea</taxon>
        <taxon>Anthophila</taxon>
        <taxon>Apidae</taxon>
        <taxon>Bombus</taxon>
        <taxon>Pyrobombus</taxon>
    </lineage>
</organism>
<dbReference type="PROSITE" id="PS50157">
    <property type="entry name" value="ZINC_FINGER_C2H2_2"/>
    <property type="match status" value="2"/>
</dbReference>